<feature type="signal peptide" evidence="1">
    <location>
        <begin position="1"/>
        <end position="18"/>
    </location>
</feature>
<dbReference type="Proteomes" id="UP000078397">
    <property type="component" value="Unassembled WGS sequence"/>
</dbReference>
<gene>
    <name evidence="2" type="ORF">VFPPC_16246</name>
</gene>
<dbReference type="AlphaFoldDB" id="A0A179FHB7"/>
<evidence type="ECO:0000313" key="3">
    <source>
        <dbReference type="Proteomes" id="UP000078397"/>
    </source>
</evidence>
<dbReference type="STRING" id="1380566.A0A179FHB7"/>
<keyword evidence="3" id="KW-1185">Reference proteome</keyword>
<dbReference type="KEGG" id="pchm:VFPPC_16246"/>
<comment type="caution">
    <text evidence="2">The sequence shown here is derived from an EMBL/GenBank/DDBJ whole genome shotgun (WGS) entry which is preliminary data.</text>
</comment>
<dbReference type="RefSeq" id="XP_018142042.1">
    <property type="nucleotide sequence ID" value="XM_018293999.1"/>
</dbReference>
<reference evidence="2 3" key="1">
    <citation type="journal article" date="2016" name="PLoS Pathog.">
        <title>Biosynthesis of antibiotic leucinostatins in bio-control fungus Purpureocillium lilacinum and their inhibition on phytophthora revealed by genome mining.</title>
        <authorList>
            <person name="Wang G."/>
            <person name="Liu Z."/>
            <person name="Lin R."/>
            <person name="Li E."/>
            <person name="Mao Z."/>
            <person name="Ling J."/>
            <person name="Yang Y."/>
            <person name="Yin W.B."/>
            <person name="Xie B."/>
        </authorList>
    </citation>
    <scope>NUCLEOTIDE SEQUENCE [LARGE SCALE GENOMIC DNA]</scope>
    <source>
        <strain evidence="2">170</strain>
    </source>
</reference>
<dbReference type="OrthoDB" id="4939699at2759"/>
<protein>
    <submittedName>
        <fullName evidence="2">Phosphoglycerate mutase family protein</fullName>
    </submittedName>
</protein>
<dbReference type="EMBL" id="LSBJ02000005">
    <property type="protein sequence ID" value="OAQ64728.1"/>
    <property type="molecule type" value="Genomic_DNA"/>
</dbReference>
<dbReference type="GeneID" id="28857993"/>
<keyword evidence="1" id="KW-0732">Signal</keyword>
<feature type="chain" id="PRO_5008101668" evidence="1">
    <location>
        <begin position="19"/>
        <end position="181"/>
    </location>
</feature>
<accession>A0A179FHB7</accession>
<proteinExistence type="predicted"/>
<evidence type="ECO:0000313" key="2">
    <source>
        <dbReference type="EMBL" id="OAQ64728.1"/>
    </source>
</evidence>
<evidence type="ECO:0000256" key="1">
    <source>
        <dbReference type="SAM" id="SignalP"/>
    </source>
</evidence>
<name>A0A179FHB7_METCM</name>
<sequence>MKLLAFATFAVSIGLVAAVPVDEAVAADGAPEFFLIRHAEKNHDGTISAKGMKRAECLINVFGKNSKYNIQHIMVQTPHSNSNLSQRPYNTTLPLANSLGIKMDTPCNYNDPKCAANVALKYRGGNVLIGWEHGYLYEVSKALGGKNVKKYPGDHYDLIYNQPSPYTSVTVTSEDCPGLDS</sequence>
<organism evidence="2 3">
    <name type="scientific">Pochonia chlamydosporia 170</name>
    <dbReference type="NCBI Taxonomy" id="1380566"/>
    <lineage>
        <taxon>Eukaryota</taxon>
        <taxon>Fungi</taxon>
        <taxon>Dikarya</taxon>
        <taxon>Ascomycota</taxon>
        <taxon>Pezizomycotina</taxon>
        <taxon>Sordariomycetes</taxon>
        <taxon>Hypocreomycetidae</taxon>
        <taxon>Hypocreales</taxon>
        <taxon>Clavicipitaceae</taxon>
        <taxon>Pochonia</taxon>
    </lineage>
</organism>